<feature type="compositionally biased region" description="Basic and acidic residues" evidence="1">
    <location>
        <begin position="1"/>
        <end position="10"/>
    </location>
</feature>
<gene>
    <name evidence="2" type="ORF">NDU88_005178</name>
</gene>
<proteinExistence type="predicted"/>
<name>A0AAV7LM47_PLEWA</name>
<evidence type="ECO:0000313" key="2">
    <source>
        <dbReference type="EMBL" id="KAJ1092064.1"/>
    </source>
</evidence>
<dbReference type="EMBL" id="JANPWB010000015">
    <property type="protein sequence ID" value="KAJ1092064.1"/>
    <property type="molecule type" value="Genomic_DNA"/>
</dbReference>
<evidence type="ECO:0000256" key="1">
    <source>
        <dbReference type="SAM" id="MobiDB-lite"/>
    </source>
</evidence>
<feature type="compositionally biased region" description="Low complexity" evidence="1">
    <location>
        <begin position="22"/>
        <end position="37"/>
    </location>
</feature>
<dbReference type="AlphaFoldDB" id="A0AAV7LM47"/>
<sequence>MRSETGERSVEPSPGSCVGREWSGFPPRWRPRSPSRGGELGPWTLCTQRGRSVAGQQRGQVRAPEGLVGTGGGPRTFALRGL</sequence>
<accession>A0AAV7LM47</accession>
<dbReference type="Proteomes" id="UP001066276">
    <property type="component" value="Chromosome 11"/>
</dbReference>
<feature type="compositionally biased region" description="Polar residues" evidence="1">
    <location>
        <begin position="45"/>
        <end position="59"/>
    </location>
</feature>
<comment type="caution">
    <text evidence="2">The sequence shown here is derived from an EMBL/GenBank/DDBJ whole genome shotgun (WGS) entry which is preliminary data.</text>
</comment>
<reference evidence="2" key="1">
    <citation type="journal article" date="2022" name="bioRxiv">
        <title>Sequencing and chromosome-scale assembly of the giantPleurodeles waltlgenome.</title>
        <authorList>
            <person name="Brown T."/>
            <person name="Elewa A."/>
            <person name="Iarovenko S."/>
            <person name="Subramanian E."/>
            <person name="Araus A.J."/>
            <person name="Petzold A."/>
            <person name="Susuki M."/>
            <person name="Suzuki K.-i.T."/>
            <person name="Hayashi T."/>
            <person name="Toyoda A."/>
            <person name="Oliveira C."/>
            <person name="Osipova E."/>
            <person name="Leigh N.D."/>
            <person name="Simon A."/>
            <person name="Yun M.H."/>
        </authorList>
    </citation>
    <scope>NUCLEOTIDE SEQUENCE</scope>
    <source>
        <strain evidence="2">20211129_DDA</strain>
        <tissue evidence="2">Liver</tissue>
    </source>
</reference>
<organism evidence="2 3">
    <name type="scientific">Pleurodeles waltl</name>
    <name type="common">Iberian ribbed newt</name>
    <dbReference type="NCBI Taxonomy" id="8319"/>
    <lineage>
        <taxon>Eukaryota</taxon>
        <taxon>Metazoa</taxon>
        <taxon>Chordata</taxon>
        <taxon>Craniata</taxon>
        <taxon>Vertebrata</taxon>
        <taxon>Euteleostomi</taxon>
        <taxon>Amphibia</taxon>
        <taxon>Batrachia</taxon>
        <taxon>Caudata</taxon>
        <taxon>Salamandroidea</taxon>
        <taxon>Salamandridae</taxon>
        <taxon>Pleurodelinae</taxon>
        <taxon>Pleurodeles</taxon>
    </lineage>
</organism>
<protein>
    <submittedName>
        <fullName evidence="2">Uncharacterized protein</fullName>
    </submittedName>
</protein>
<keyword evidence="3" id="KW-1185">Reference proteome</keyword>
<evidence type="ECO:0000313" key="3">
    <source>
        <dbReference type="Proteomes" id="UP001066276"/>
    </source>
</evidence>
<feature type="region of interest" description="Disordered" evidence="1">
    <location>
        <begin position="1"/>
        <end position="82"/>
    </location>
</feature>